<accession>A0A0J7NJP0</accession>
<dbReference type="GO" id="GO:0016787">
    <property type="term" value="F:hydrolase activity"/>
    <property type="evidence" value="ECO:0007669"/>
    <property type="project" value="UniProtKB-KW"/>
</dbReference>
<keyword evidence="9" id="KW-0695">RNA-directed DNA polymerase</keyword>
<organism evidence="13 14">
    <name type="scientific">Lasius niger</name>
    <name type="common">Black garden ant</name>
    <dbReference type="NCBI Taxonomy" id="67767"/>
    <lineage>
        <taxon>Eukaryota</taxon>
        <taxon>Metazoa</taxon>
        <taxon>Ecdysozoa</taxon>
        <taxon>Arthropoda</taxon>
        <taxon>Hexapoda</taxon>
        <taxon>Insecta</taxon>
        <taxon>Pterygota</taxon>
        <taxon>Neoptera</taxon>
        <taxon>Endopterygota</taxon>
        <taxon>Hymenoptera</taxon>
        <taxon>Apocrita</taxon>
        <taxon>Aculeata</taxon>
        <taxon>Formicoidea</taxon>
        <taxon>Formicidae</taxon>
        <taxon>Formicinae</taxon>
        <taxon>Lasius</taxon>
        <taxon>Lasius</taxon>
    </lineage>
</organism>
<evidence type="ECO:0000256" key="3">
    <source>
        <dbReference type="ARBA" id="ARBA00022679"/>
    </source>
</evidence>
<dbReference type="InterPro" id="IPR041588">
    <property type="entry name" value="Integrase_H2C2"/>
</dbReference>
<keyword evidence="7" id="KW-0255">Endonuclease</keyword>
<reference evidence="13 14" key="1">
    <citation type="submission" date="2015-04" db="EMBL/GenBank/DDBJ databases">
        <title>Lasius niger genome sequencing.</title>
        <authorList>
            <person name="Konorov E.A."/>
            <person name="Nikitin M.A."/>
            <person name="Kirill M.V."/>
            <person name="Chang P."/>
        </authorList>
    </citation>
    <scope>NUCLEOTIDE SEQUENCE [LARGE SCALE GENOMIC DNA]</scope>
    <source>
        <tissue evidence="13">Whole</tissue>
    </source>
</reference>
<dbReference type="PROSITE" id="PS50878">
    <property type="entry name" value="RT_POL"/>
    <property type="match status" value="1"/>
</dbReference>
<comment type="cofactor">
    <cofactor evidence="1">
        <name>a divalent metal cation</name>
        <dbReference type="ChEBI" id="CHEBI:60240"/>
    </cofactor>
</comment>
<evidence type="ECO:0000259" key="12">
    <source>
        <dbReference type="PROSITE" id="PS50994"/>
    </source>
</evidence>
<evidence type="ECO:0000259" key="11">
    <source>
        <dbReference type="PROSITE" id="PS50878"/>
    </source>
</evidence>
<evidence type="ECO:0000256" key="8">
    <source>
        <dbReference type="ARBA" id="ARBA00022801"/>
    </source>
</evidence>
<dbReference type="CDD" id="cd01647">
    <property type="entry name" value="RT_LTR"/>
    <property type="match status" value="1"/>
</dbReference>
<dbReference type="InterPro" id="IPR050951">
    <property type="entry name" value="Retrovirus_Pol_polyprotein"/>
</dbReference>
<dbReference type="CDD" id="cd09274">
    <property type="entry name" value="RNase_HI_RT_Ty3"/>
    <property type="match status" value="1"/>
</dbReference>
<evidence type="ECO:0000256" key="2">
    <source>
        <dbReference type="ARBA" id="ARBA00012493"/>
    </source>
</evidence>
<evidence type="ECO:0000256" key="7">
    <source>
        <dbReference type="ARBA" id="ARBA00022759"/>
    </source>
</evidence>
<dbReference type="GO" id="GO:0046872">
    <property type="term" value="F:metal ion binding"/>
    <property type="evidence" value="ECO:0007669"/>
    <property type="project" value="UniProtKB-KW"/>
</dbReference>
<evidence type="ECO:0000256" key="9">
    <source>
        <dbReference type="ARBA" id="ARBA00022918"/>
    </source>
</evidence>
<evidence type="ECO:0000256" key="5">
    <source>
        <dbReference type="ARBA" id="ARBA00022722"/>
    </source>
</evidence>
<feature type="domain" description="Integrase catalytic" evidence="12">
    <location>
        <begin position="1233"/>
        <end position="1307"/>
    </location>
</feature>
<dbReference type="PROSITE" id="PS50994">
    <property type="entry name" value="INTEGRASE"/>
    <property type="match status" value="1"/>
</dbReference>
<evidence type="ECO:0000256" key="10">
    <source>
        <dbReference type="SAM" id="MobiDB-lite"/>
    </source>
</evidence>
<evidence type="ECO:0000256" key="1">
    <source>
        <dbReference type="ARBA" id="ARBA00001968"/>
    </source>
</evidence>
<dbReference type="GO" id="GO:0015074">
    <property type="term" value="P:DNA integration"/>
    <property type="evidence" value="ECO:0007669"/>
    <property type="project" value="InterPro"/>
</dbReference>
<dbReference type="Gene3D" id="3.30.70.270">
    <property type="match status" value="1"/>
</dbReference>
<dbReference type="Pfam" id="PF13359">
    <property type="entry name" value="DDE_Tnp_4"/>
    <property type="match status" value="1"/>
</dbReference>
<dbReference type="InterPro" id="IPR012337">
    <property type="entry name" value="RNaseH-like_sf"/>
</dbReference>
<dbReference type="FunFam" id="3.10.20.370:FF:000001">
    <property type="entry name" value="Retrovirus-related Pol polyprotein from transposon 17.6-like protein"/>
    <property type="match status" value="1"/>
</dbReference>
<dbReference type="InterPro" id="IPR043128">
    <property type="entry name" value="Rev_trsase/Diguanyl_cyclase"/>
</dbReference>
<dbReference type="InterPro" id="IPR027806">
    <property type="entry name" value="HARBI1_dom"/>
</dbReference>
<feature type="domain" description="Reverse transcriptase" evidence="11">
    <location>
        <begin position="700"/>
        <end position="877"/>
    </location>
</feature>
<evidence type="ECO:0000313" key="14">
    <source>
        <dbReference type="Proteomes" id="UP000036403"/>
    </source>
</evidence>
<dbReference type="InterPro" id="IPR043502">
    <property type="entry name" value="DNA/RNA_pol_sf"/>
</dbReference>
<dbReference type="Gene3D" id="3.30.420.10">
    <property type="entry name" value="Ribonuclease H-like superfamily/Ribonuclease H"/>
    <property type="match status" value="1"/>
</dbReference>
<dbReference type="InterPro" id="IPR000477">
    <property type="entry name" value="RT_dom"/>
</dbReference>
<dbReference type="OrthoDB" id="7554847at2759"/>
<dbReference type="InterPro" id="IPR041373">
    <property type="entry name" value="RT_RNaseH"/>
</dbReference>
<dbReference type="EC" id="2.7.7.49" evidence="2"/>
<dbReference type="GO" id="GO:0003676">
    <property type="term" value="F:nucleic acid binding"/>
    <property type="evidence" value="ECO:0007669"/>
    <property type="project" value="InterPro"/>
</dbReference>
<dbReference type="GO" id="GO:0003964">
    <property type="term" value="F:RNA-directed DNA polymerase activity"/>
    <property type="evidence" value="ECO:0007669"/>
    <property type="project" value="UniProtKB-KW"/>
</dbReference>
<dbReference type="PANTHER" id="PTHR37984">
    <property type="entry name" value="PROTEIN CBG26694"/>
    <property type="match status" value="1"/>
</dbReference>
<evidence type="ECO:0000256" key="6">
    <source>
        <dbReference type="ARBA" id="ARBA00022723"/>
    </source>
</evidence>
<dbReference type="GO" id="GO:0004519">
    <property type="term" value="F:endonuclease activity"/>
    <property type="evidence" value="ECO:0007669"/>
    <property type="project" value="UniProtKB-KW"/>
</dbReference>
<comment type="caution">
    <text evidence="13">The sequence shown here is derived from an EMBL/GenBank/DDBJ whole genome shotgun (WGS) entry which is preliminary data.</text>
</comment>
<feature type="compositionally biased region" description="Low complexity" evidence="10">
    <location>
        <begin position="68"/>
        <end position="82"/>
    </location>
</feature>
<evidence type="ECO:0000256" key="4">
    <source>
        <dbReference type="ARBA" id="ARBA00022695"/>
    </source>
</evidence>
<sequence length="1307" mass="151450">MDNDRNLFRSDSLETHSHVQNETDRNSTAYIVKENTPYEKENIAIKNSIPSTSTRANFNMDDVLTPVTNNNNSLSPASSTSPKSRKKKRIDLDEYEEVHEDEYDSISESSISRNVLRVENEYCNGRIKYITKVLLINKFLRKKEKKKESQPKLWVRSIFTEERRYCQGDSDNLIREMANDDSAKYFEYLRMTKESFNELLELLESRIIKKHVVRTPISASTRLQICLRYLASGDTMHSISFAFRVGLNTVLTIVAETCEAIWDVLKEKVFPEITEDLWIQKAKEFELLWDFPNCIRAIDGKHVQIQAPLKSGSTFYNYKSTHSIVLMAFADANCCFTVVDIGAEGRRSDGGVLQNSILRRLLEDKCLNVPKARLISDKGPELPYVIIGKYYNWRRGERQVKKQVRQRNYRMAAIPVLENFDCTGDPTSVGVRWEKWKRAVEIFLLASNITDPPKQKATLLHCGGLTLQEIYYNLPESCTASEKDKNVYADTIKQLDEYFFPQSSKVYERHFRLIKQEPQEQFDKFILRLRNQAAKCGFNNIEEHLIDQITEKCTVVELRKKILTAGDSFSLEDIIKEANTLETVNRQLEEFTERKPLNEINRLETKKVLRGTCSRCGSGKHTSDDKKCPARNKKCIKCRYIEVLHLGTRINTIETFPKFKDISINIPIDRKVKPVLQPYRRIPIPLEEKVNRKIEELIDQDIIEKVEGPSEWISPMVPILKENGEIRICIDMRRANMAIIRENHPLPTMDQILPQFRNAKYFSKLDVRNAFHQIEITPQSRHITTFITSKGLYRYKRLMFGISCALEIFQKIMENLLITCDGTVNFIDDIVVFGSNEEQHDKRLTQVLDTLKQNNVLLNQDKCLYKTTEIQFLGHNLSAQGIRPLAKYIDVIRKFRRPNTIEEIQSFLGLLNFVEQDTAFNTLKEKLSKIETLGYYDPKDETKVTADASPVGLGAVLIQENFKGPRIIAYGNKSLTDCEKKYCQTEKEALALVWAVEHFAIYLYGKDKFELISDHKPLEIIFGPRSKPCARIERWVLRLQAFNYKVVYRPGKTNIADPLSRLCRSTYAEPFDNENYINLIVENSCPVAIPLTDIKKHSEEDEEICKVKEGLFTDQWAKTVEIYKIFESELTFHDGILLRCTRIVIPCKLREQVLDSAHEGHPGIAAMKMRLRTKVWWPRMDNEAEKRVRACKGCTLVAAPSTPNPMKRRVLPLEPWIDVAIDYLGPLRSGDYILVIIDYFSRNGYPVTMTADNGRQFTSEEFAKFCKECGITLYNTIPYWPQQNGEVERQNRDILKRLKISQIEKRD</sequence>
<feature type="region of interest" description="Disordered" evidence="10">
    <location>
        <begin position="1"/>
        <end position="29"/>
    </location>
</feature>
<dbReference type="SUPFAM" id="SSF56672">
    <property type="entry name" value="DNA/RNA polymerases"/>
    <property type="match status" value="1"/>
</dbReference>
<dbReference type="PaxDb" id="67767-A0A0J7NJP0"/>
<dbReference type="Pfam" id="PF00078">
    <property type="entry name" value="RVT_1"/>
    <property type="match status" value="1"/>
</dbReference>
<keyword evidence="14" id="KW-1185">Reference proteome</keyword>
<keyword evidence="5" id="KW-0540">Nuclease</keyword>
<dbReference type="GO" id="GO:0042575">
    <property type="term" value="C:DNA polymerase complex"/>
    <property type="evidence" value="ECO:0007669"/>
    <property type="project" value="UniProtKB-ARBA"/>
</dbReference>
<keyword evidence="8" id="KW-0378">Hydrolase</keyword>
<dbReference type="FunFam" id="1.10.340.70:FF:000004">
    <property type="entry name" value="Retrovirus-related Pol polyprotein from transposon 297-like Protein"/>
    <property type="match status" value="1"/>
</dbReference>
<name>A0A0J7NJP0_LASNI</name>
<dbReference type="InterPro" id="IPR001584">
    <property type="entry name" value="Integrase_cat-core"/>
</dbReference>
<dbReference type="Pfam" id="PF17917">
    <property type="entry name" value="RT_RNaseH"/>
    <property type="match status" value="1"/>
</dbReference>
<evidence type="ECO:0000313" key="13">
    <source>
        <dbReference type="EMBL" id="KMQ92700.1"/>
    </source>
</evidence>
<dbReference type="SUPFAM" id="SSF53098">
    <property type="entry name" value="Ribonuclease H-like"/>
    <property type="match status" value="1"/>
</dbReference>
<keyword evidence="3" id="KW-0808">Transferase</keyword>
<dbReference type="STRING" id="67767.A0A0J7NJP0"/>
<dbReference type="Gene3D" id="1.10.340.70">
    <property type="match status" value="1"/>
</dbReference>
<keyword evidence="4" id="KW-0548">Nucleotidyltransferase</keyword>
<dbReference type="Pfam" id="PF17921">
    <property type="entry name" value="Integrase_H2C2"/>
    <property type="match status" value="1"/>
</dbReference>
<protein>
    <recommendedName>
        <fullName evidence="2">RNA-directed DNA polymerase</fullName>
        <ecNumber evidence="2">2.7.7.49</ecNumber>
    </recommendedName>
</protein>
<dbReference type="Gene3D" id="3.10.10.10">
    <property type="entry name" value="HIV Type 1 Reverse Transcriptase, subunit A, domain 1"/>
    <property type="match status" value="1"/>
</dbReference>
<gene>
    <name evidence="13" type="ORF">RF55_7276</name>
</gene>
<dbReference type="PANTHER" id="PTHR37984:SF11">
    <property type="entry name" value="INTEGRASE CATALYTIC DOMAIN-CONTAINING PROTEIN"/>
    <property type="match status" value="1"/>
</dbReference>
<feature type="region of interest" description="Disordered" evidence="10">
    <location>
        <begin position="62"/>
        <end position="92"/>
    </location>
</feature>
<feature type="compositionally biased region" description="Basic and acidic residues" evidence="10">
    <location>
        <begin position="1"/>
        <end position="25"/>
    </location>
</feature>
<proteinExistence type="predicted"/>
<keyword evidence="6" id="KW-0479">Metal-binding</keyword>
<dbReference type="EMBL" id="LBMM01004209">
    <property type="protein sequence ID" value="KMQ92700.1"/>
    <property type="molecule type" value="Genomic_DNA"/>
</dbReference>
<dbReference type="Proteomes" id="UP000036403">
    <property type="component" value="Unassembled WGS sequence"/>
</dbReference>
<dbReference type="InterPro" id="IPR036397">
    <property type="entry name" value="RNaseH_sf"/>
</dbReference>